<dbReference type="InterPro" id="IPR018271">
    <property type="entry name" value="Ribosomal_uS14_CS"/>
</dbReference>
<dbReference type="InterPro" id="IPR043140">
    <property type="entry name" value="Ribosomal_uS14_sf"/>
</dbReference>
<dbReference type="InterPro" id="IPR001209">
    <property type="entry name" value="Ribosomal_uS14"/>
</dbReference>
<gene>
    <name evidence="4" type="ORF">VAMP_34n78</name>
</gene>
<dbReference type="Proteomes" id="UP000680365">
    <property type="component" value="Unassembled WGS sequence"/>
</dbReference>
<organism evidence="4 5">
    <name type="scientific">Candidatus Vampirococcus lugosii</name>
    <dbReference type="NCBI Taxonomy" id="2789015"/>
    <lineage>
        <taxon>Bacteria</taxon>
        <taxon>Candidatus Absconditibacteriota</taxon>
        <taxon>Vampirococcus</taxon>
    </lineage>
</organism>
<dbReference type="RefSeq" id="WP_213348799.1">
    <property type="nucleotide sequence ID" value="NZ_JAEDAM010000020.1"/>
</dbReference>
<dbReference type="PROSITE" id="PS00527">
    <property type="entry name" value="RIBOSOMAL_S14"/>
    <property type="match status" value="1"/>
</dbReference>
<evidence type="ECO:0000256" key="2">
    <source>
        <dbReference type="ARBA" id="ARBA00023274"/>
    </source>
</evidence>
<accession>A0ABS5QL70</accession>
<dbReference type="PANTHER" id="PTHR19836:SF19">
    <property type="entry name" value="SMALL RIBOSOMAL SUBUNIT PROTEIN US14M"/>
    <property type="match status" value="1"/>
</dbReference>
<dbReference type="Pfam" id="PF00253">
    <property type="entry name" value="Ribosomal_S14"/>
    <property type="match status" value="1"/>
</dbReference>
<dbReference type="GO" id="GO:0005840">
    <property type="term" value="C:ribosome"/>
    <property type="evidence" value="ECO:0007669"/>
    <property type="project" value="UniProtKB-KW"/>
</dbReference>
<protein>
    <recommendedName>
        <fullName evidence="3">Small ribosomal subunit protein uS14</fullName>
    </recommendedName>
</protein>
<comment type="caution">
    <text evidence="4">The sequence shown here is derived from an EMBL/GenBank/DDBJ whole genome shotgun (WGS) entry which is preliminary data.</text>
</comment>
<reference evidence="4 5" key="1">
    <citation type="journal article" date="2021" name="Nat. Commun.">
        <title>Reductive evolution and unique predatory mode in the CPR bacterium Vampirococcus lugosii.</title>
        <authorList>
            <person name="Moreira D."/>
            <person name="Zivanovic Y."/>
            <person name="Lopez-Archilla A.I."/>
            <person name="Iniesto M."/>
            <person name="Lopez-Garcia P."/>
        </authorList>
    </citation>
    <scope>NUCLEOTIDE SEQUENCE [LARGE SCALE GENOMIC DNA]</scope>
    <source>
        <strain evidence="4">Chiprana</strain>
    </source>
</reference>
<evidence type="ECO:0000313" key="5">
    <source>
        <dbReference type="Proteomes" id="UP000680365"/>
    </source>
</evidence>
<sequence length="74" mass="8770">MARKSLRVKHEKLDKKRLQSLASGNKLDNPTKYYNRCRVCGRTRSYMREFGICRVCFRKYAREGLIVGVRKSSR</sequence>
<keyword evidence="2" id="KW-0687">Ribonucleoprotein</keyword>
<dbReference type="EMBL" id="JAEDAM010000020">
    <property type="protein sequence ID" value="MBS8121893.1"/>
    <property type="molecule type" value="Genomic_DNA"/>
</dbReference>
<dbReference type="Gene3D" id="4.10.830.10">
    <property type="entry name" value="30s Ribosomal Protein S14, Chain N"/>
    <property type="match status" value="1"/>
</dbReference>
<proteinExistence type="predicted"/>
<evidence type="ECO:0000256" key="3">
    <source>
        <dbReference type="ARBA" id="ARBA00035167"/>
    </source>
</evidence>
<name>A0ABS5QL70_9BACT</name>
<dbReference type="SUPFAM" id="SSF57716">
    <property type="entry name" value="Glucocorticoid receptor-like (DNA-binding domain)"/>
    <property type="match status" value="1"/>
</dbReference>
<evidence type="ECO:0000313" key="4">
    <source>
        <dbReference type="EMBL" id="MBS8121893.1"/>
    </source>
</evidence>
<keyword evidence="5" id="KW-1185">Reference proteome</keyword>
<dbReference type="PANTHER" id="PTHR19836">
    <property type="entry name" value="30S RIBOSOMAL PROTEIN S14"/>
    <property type="match status" value="1"/>
</dbReference>
<keyword evidence="1 4" id="KW-0689">Ribosomal protein</keyword>
<evidence type="ECO:0000256" key="1">
    <source>
        <dbReference type="ARBA" id="ARBA00022980"/>
    </source>
</evidence>